<dbReference type="Gene3D" id="1.20.1110.10">
    <property type="entry name" value="Calcium-transporting ATPase, transmembrane domain"/>
    <property type="match status" value="2"/>
</dbReference>
<feature type="transmembrane region" description="Helical" evidence="8">
    <location>
        <begin position="89"/>
        <end position="111"/>
    </location>
</feature>
<evidence type="ECO:0000259" key="9">
    <source>
        <dbReference type="SMART" id="SM00831"/>
    </source>
</evidence>
<dbReference type="GO" id="GO:0016887">
    <property type="term" value="F:ATP hydrolysis activity"/>
    <property type="evidence" value="ECO:0007669"/>
    <property type="project" value="InterPro"/>
</dbReference>
<proteinExistence type="predicted"/>
<feature type="transmembrane region" description="Helical" evidence="8">
    <location>
        <begin position="304"/>
        <end position="324"/>
    </location>
</feature>
<dbReference type="InterPro" id="IPR059000">
    <property type="entry name" value="ATPase_P-type_domA"/>
</dbReference>
<dbReference type="InterPro" id="IPR023299">
    <property type="entry name" value="ATPase_P-typ_cyto_dom_N"/>
</dbReference>
<feature type="transmembrane region" description="Helical" evidence="8">
    <location>
        <begin position="879"/>
        <end position="901"/>
    </location>
</feature>
<dbReference type="SMART" id="SM00831">
    <property type="entry name" value="Cation_ATPase_N"/>
    <property type="match status" value="1"/>
</dbReference>
<evidence type="ECO:0000313" key="11">
    <source>
        <dbReference type="Proteomes" id="UP000186469"/>
    </source>
</evidence>
<dbReference type="InterPro" id="IPR023214">
    <property type="entry name" value="HAD_sf"/>
</dbReference>
<dbReference type="Pfam" id="PF00122">
    <property type="entry name" value="E1-E2_ATPase"/>
    <property type="match status" value="1"/>
</dbReference>
<dbReference type="GO" id="GO:0016020">
    <property type="term" value="C:membrane"/>
    <property type="evidence" value="ECO:0007669"/>
    <property type="project" value="UniProtKB-SubCell"/>
</dbReference>
<dbReference type="SFLD" id="SFLDG00002">
    <property type="entry name" value="C1.7:_P-type_atpase_like"/>
    <property type="match status" value="1"/>
</dbReference>
<dbReference type="PANTHER" id="PTHR42861">
    <property type="entry name" value="CALCIUM-TRANSPORTING ATPASE"/>
    <property type="match status" value="1"/>
</dbReference>
<feature type="transmembrane region" description="Helical" evidence="8">
    <location>
        <begin position="706"/>
        <end position="727"/>
    </location>
</feature>
<dbReference type="Pfam" id="PF00690">
    <property type="entry name" value="Cation_ATPase_N"/>
    <property type="match status" value="1"/>
</dbReference>
<evidence type="ECO:0000313" key="10">
    <source>
        <dbReference type="EMBL" id="SHN65139.1"/>
    </source>
</evidence>
<dbReference type="InterPro" id="IPR008250">
    <property type="entry name" value="ATPase_P-typ_transduc_dom_A_sf"/>
</dbReference>
<keyword evidence="2 8" id="KW-0812">Transmembrane</keyword>
<dbReference type="Gene3D" id="2.70.150.10">
    <property type="entry name" value="Calcium-transporting ATPase, cytoplasmic transduction domain A"/>
    <property type="match status" value="1"/>
</dbReference>
<evidence type="ECO:0000256" key="1">
    <source>
        <dbReference type="ARBA" id="ARBA00004141"/>
    </source>
</evidence>
<keyword evidence="6 8" id="KW-1133">Transmembrane helix</keyword>
<keyword evidence="3" id="KW-0547">Nucleotide-binding</keyword>
<name>A0A1M7T361_9BACT</name>
<feature type="domain" description="Cation-transporting P-type ATPase N-terminal" evidence="9">
    <location>
        <begin position="48"/>
        <end position="113"/>
    </location>
</feature>
<dbReference type="InterPro" id="IPR023298">
    <property type="entry name" value="ATPase_P-typ_TM_dom_sf"/>
</dbReference>
<dbReference type="SUPFAM" id="SSF56784">
    <property type="entry name" value="HAD-like"/>
    <property type="match status" value="1"/>
</dbReference>
<gene>
    <name evidence="10" type="ORF">SAMN02745728_01496</name>
</gene>
<dbReference type="SFLD" id="SFLDF00027">
    <property type="entry name" value="p-type_atpase"/>
    <property type="match status" value="1"/>
</dbReference>
<feature type="transmembrane region" description="Helical" evidence="8">
    <location>
        <begin position="336"/>
        <end position="365"/>
    </location>
</feature>
<keyword evidence="5" id="KW-1278">Translocase</keyword>
<dbReference type="PRINTS" id="PR00120">
    <property type="entry name" value="HATPASE"/>
</dbReference>
<feature type="transmembrane region" description="Helical" evidence="8">
    <location>
        <begin position="777"/>
        <end position="802"/>
    </location>
</feature>
<dbReference type="InterPro" id="IPR018303">
    <property type="entry name" value="ATPase_P-typ_P_site"/>
</dbReference>
<dbReference type="Gene3D" id="3.40.50.1000">
    <property type="entry name" value="HAD superfamily/HAD-like"/>
    <property type="match status" value="2"/>
</dbReference>
<accession>A0A1M7T361</accession>
<feature type="transmembrane region" description="Helical" evidence="8">
    <location>
        <begin position="117"/>
        <end position="136"/>
    </location>
</feature>
<dbReference type="InterPro" id="IPR001757">
    <property type="entry name" value="P_typ_ATPase"/>
</dbReference>
<dbReference type="NCBIfam" id="TIGR01494">
    <property type="entry name" value="ATPase_P-type"/>
    <property type="match status" value="2"/>
</dbReference>
<keyword evidence="7 8" id="KW-0472">Membrane</keyword>
<evidence type="ECO:0000256" key="2">
    <source>
        <dbReference type="ARBA" id="ARBA00022692"/>
    </source>
</evidence>
<protein>
    <submittedName>
        <fullName evidence="10">Ca2+-transporting ATPase</fullName>
    </submittedName>
</protein>
<dbReference type="InterPro" id="IPR006068">
    <property type="entry name" value="ATPase_P-typ_cation-transptr_C"/>
</dbReference>
<dbReference type="SFLD" id="SFLDS00003">
    <property type="entry name" value="Haloacid_Dehalogenase"/>
    <property type="match status" value="1"/>
</dbReference>
<dbReference type="Gene3D" id="3.40.1110.10">
    <property type="entry name" value="Calcium-transporting ATPase, cytoplasmic domain N"/>
    <property type="match status" value="2"/>
</dbReference>
<dbReference type="AlphaFoldDB" id="A0A1M7T361"/>
<dbReference type="EMBL" id="FRDI01000006">
    <property type="protein sequence ID" value="SHN65139.1"/>
    <property type="molecule type" value="Genomic_DNA"/>
</dbReference>
<dbReference type="Pfam" id="PF13246">
    <property type="entry name" value="Cation_ATPase"/>
    <property type="match status" value="1"/>
</dbReference>
<dbReference type="Pfam" id="PF00689">
    <property type="entry name" value="Cation_ATPase_C"/>
    <property type="match status" value="1"/>
</dbReference>
<dbReference type="InterPro" id="IPR004014">
    <property type="entry name" value="ATPase_P-typ_cation-transptr_N"/>
</dbReference>
<sequence length="911" mass="100770">MQTSFCNIFFEGYTPEATQASQNPPAGKASLMSFKFFSSCLINTVQGDFMTNNRVDFKGLTAIEAQKLQEQYGKNELSIEKRTSFFKKILHILSEPMFLLLIVAASIYFILGEPTDGIIMLLSVVGIISIAIIQEWKTDKTLNALKELSAPHIIVIRDATEITIASTDLVPGDIMIIHEGVKIPADGFIIKCNDLCVDESSLTGESEGVWKTTISPEPEQSKILLDKKTQATFSNNSIANNAHANDYWRKDYCYAGTLVSQGTAFVQVDKIGVSTEYGKIGTEVGNAPDEPTPLQKQIGGLVKFSAIIAFVLFFLVSIVTWFNLEESILKYRLIDSILSGITIAIAMIPEEFPVVLTVFLSMGAWRLAKKQSLIRQLPAVETLGAISVLCVDKTGTITLNQMTVQTTWAMNNNDQELAEIMGLGCEVDTYDPMEKAMLAYCEKLGISTSQLFTGELIFEYAFTNSLKMMGHVWRRDNEILIAAKGSPERILTICQLTEKERQNVESQLLKMSEQGLRVIAVATTKLKNETEIPPSITDCTLTFCGLIGLVDPPRETIKNDIALCNKAGIRIIMITGDNGITASTIAKKIGMLNSQNIITGDMLEQMTDVELREKVKTINIFSRVIPEHKMRIVRALKDNNEIVAMTGDGVNDAPALKYADIGIAMGKRGSEVAREAADIILMDDNFSTIVDTIKDGRRIYDNIQKAVGYIFTIHIPIAAAALFAPLLGIMPSYVLFLPLHIVIMEFIIDPTCSIVLERQPAEANIMDRKPRNFNDKLLNLKTLLKSVIQGAVIFIASFGTYLYVLSQEPKDAPLARTMGISIIILANLFLVQVNSSNYDSIFVSIKRLIKDKVMWAVNVLTLCALLVFLYTPLHKALGFSALSITQVLFAFGIAAVSVLWYEIVKWAKRLA</sequence>
<dbReference type="Proteomes" id="UP000186469">
    <property type="component" value="Unassembled WGS sequence"/>
</dbReference>
<evidence type="ECO:0000256" key="5">
    <source>
        <dbReference type="ARBA" id="ARBA00022967"/>
    </source>
</evidence>
<evidence type="ECO:0000256" key="3">
    <source>
        <dbReference type="ARBA" id="ARBA00022741"/>
    </source>
</evidence>
<dbReference type="FunFam" id="3.40.50.1000:FF:000083">
    <property type="entry name" value="Sodium/potassium-transporting ATPase subunit alpha"/>
    <property type="match status" value="1"/>
</dbReference>
<evidence type="ECO:0000256" key="8">
    <source>
        <dbReference type="SAM" id="Phobius"/>
    </source>
</evidence>
<feature type="transmembrane region" description="Helical" evidence="8">
    <location>
        <begin position="853"/>
        <end position="873"/>
    </location>
</feature>
<keyword evidence="11" id="KW-1185">Reference proteome</keyword>
<organism evidence="10 11">
    <name type="scientific">Desulfovibrio litoralis DSM 11393</name>
    <dbReference type="NCBI Taxonomy" id="1121455"/>
    <lineage>
        <taxon>Bacteria</taxon>
        <taxon>Pseudomonadati</taxon>
        <taxon>Thermodesulfobacteriota</taxon>
        <taxon>Desulfovibrionia</taxon>
        <taxon>Desulfovibrionales</taxon>
        <taxon>Desulfovibrionaceae</taxon>
        <taxon>Desulfovibrio</taxon>
    </lineage>
</organism>
<dbReference type="SUPFAM" id="SSF81653">
    <property type="entry name" value="Calcium ATPase, transduction domain A"/>
    <property type="match status" value="1"/>
</dbReference>
<evidence type="ECO:0000256" key="6">
    <source>
        <dbReference type="ARBA" id="ARBA00022989"/>
    </source>
</evidence>
<dbReference type="STRING" id="1121455.SAMN02745728_01496"/>
<dbReference type="PROSITE" id="PS00154">
    <property type="entry name" value="ATPASE_E1_E2"/>
    <property type="match status" value="1"/>
</dbReference>
<dbReference type="InterPro" id="IPR036412">
    <property type="entry name" value="HAD-like_sf"/>
</dbReference>
<evidence type="ECO:0000256" key="4">
    <source>
        <dbReference type="ARBA" id="ARBA00022840"/>
    </source>
</evidence>
<dbReference type="PRINTS" id="PR00119">
    <property type="entry name" value="CATATPASE"/>
</dbReference>
<comment type="subcellular location">
    <subcellularLocation>
        <location evidence="1">Membrane</location>
        <topology evidence="1">Multi-pass membrane protein</topology>
    </subcellularLocation>
</comment>
<keyword evidence="4" id="KW-0067">ATP-binding</keyword>
<feature type="transmembrane region" description="Helical" evidence="8">
    <location>
        <begin position="814"/>
        <end position="833"/>
    </location>
</feature>
<dbReference type="GO" id="GO:0005524">
    <property type="term" value="F:ATP binding"/>
    <property type="evidence" value="ECO:0007669"/>
    <property type="project" value="UniProtKB-KW"/>
</dbReference>
<dbReference type="InterPro" id="IPR044492">
    <property type="entry name" value="P_typ_ATPase_HD_dom"/>
</dbReference>
<reference evidence="10 11" key="1">
    <citation type="submission" date="2016-12" db="EMBL/GenBank/DDBJ databases">
        <authorList>
            <person name="Song W.-J."/>
            <person name="Kurnit D.M."/>
        </authorList>
    </citation>
    <scope>NUCLEOTIDE SEQUENCE [LARGE SCALE GENOMIC DNA]</scope>
    <source>
        <strain evidence="10 11">DSM 11393</strain>
    </source>
</reference>
<evidence type="ECO:0000256" key="7">
    <source>
        <dbReference type="ARBA" id="ARBA00023136"/>
    </source>
</evidence>
<dbReference type="SUPFAM" id="SSF81665">
    <property type="entry name" value="Calcium ATPase, transmembrane domain M"/>
    <property type="match status" value="1"/>
</dbReference>
<feature type="transmembrane region" description="Helical" evidence="8">
    <location>
        <begin position="733"/>
        <end position="756"/>
    </location>
</feature>